<evidence type="ECO:0000313" key="3">
    <source>
        <dbReference type="Proteomes" id="UP000599312"/>
    </source>
</evidence>
<protein>
    <submittedName>
        <fullName evidence="2">Uncharacterized protein</fullName>
    </submittedName>
</protein>
<accession>A0A931BS47</accession>
<evidence type="ECO:0000256" key="1">
    <source>
        <dbReference type="SAM" id="MobiDB-lite"/>
    </source>
</evidence>
<feature type="compositionally biased region" description="Basic and acidic residues" evidence="1">
    <location>
        <begin position="112"/>
        <end position="122"/>
    </location>
</feature>
<comment type="caution">
    <text evidence="2">The sequence shown here is derived from an EMBL/GenBank/DDBJ whole genome shotgun (WGS) entry which is preliminary data.</text>
</comment>
<dbReference type="AlphaFoldDB" id="A0A931BS47"/>
<feature type="compositionally biased region" description="Basic and acidic residues" evidence="1">
    <location>
        <begin position="243"/>
        <end position="253"/>
    </location>
</feature>
<feature type="region of interest" description="Disordered" evidence="1">
    <location>
        <begin position="233"/>
        <end position="253"/>
    </location>
</feature>
<dbReference type="EMBL" id="JADQDO010000007">
    <property type="protein sequence ID" value="MBF9234699.1"/>
    <property type="molecule type" value="Genomic_DNA"/>
</dbReference>
<dbReference type="RefSeq" id="WP_196272680.1">
    <property type="nucleotide sequence ID" value="NZ_JADQDO010000007.1"/>
</dbReference>
<reference evidence="2" key="1">
    <citation type="submission" date="2020-11" db="EMBL/GenBank/DDBJ databases">
        <authorList>
            <person name="Kim M.K."/>
        </authorList>
    </citation>
    <scope>NUCLEOTIDE SEQUENCE</scope>
    <source>
        <strain evidence="2">BT350</strain>
    </source>
</reference>
<dbReference type="Proteomes" id="UP000599312">
    <property type="component" value="Unassembled WGS sequence"/>
</dbReference>
<evidence type="ECO:0000313" key="2">
    <source>
        <dbReference type="EMBL" id="MBF9234699.1"/>
    </source>
</evidence>
<organism evidence="2 3">
    <name type="scientific">Microvirga alba</name>
    <dbReference type="NCBI Taxonomy" id="2791025"/>
    <lineage>
        <taxon>Bacteria</taxon>
        <taxon>Pseudomonadati</taxon>
        <taxon>Pseudomonadota</taxon>
        <taxon>Alphaproteobacteria</taxon>
        <taxon>Hyphomicrobiales</taxon>
        <taxon>Methylobacteriaceae</taxon>
        <taxon>Microvirga</taxon>
    </lineage>
</organism>
<sequence length="291" mass="32432">MTRWFRHYTGLATDPKFGGIARRAKATRERVVFVWCYILESASETQDGGAFDNDADAIADVLGCETESVAGILAEMARMGMIEDGRVCRWSDRQYESDTSTERSRKSRQRKRNGDATLHDRCATPPDTETDTDITLADAKDCADEAGGDLIIVAEAHSNWPKDAFAQFYGLYPRKVGKPDAEKALGKVRKSGRVPFAKILSGLRAYLETNPDPQFIPHPATWLNKGRWEDEHPTTATIQPRGGPHEQPHRKSEFASAFDRIDERFERLASWGGDSQSFPDGSHRGSGHDGM</sequence>
<feature type="region of interest" description="Disordered" evidence="1">
    <location>
        <begin position="93"/>
        <end position="132"/>
    </location>
</feature>
<feature type="compositionally biased region" description="Basic and acidic residues" evidence="1">
    <location>
        <begin position="93"/>
        <end position="104"/>
    </location>
</feature>
<keyword evidence="3" id="KW-1185">Reference proteome</keyword>
<feature type="region of interest" description="Disordered" evidence="1">
    <location>
        <begin position="269"/>
        <end position="291"/>
    </location>
</feature>
<feature type="compositionally biased region" description="Basic and acidic residues" evidence="1">
    <location>
        <begin position="281"/>
        <end position="291"/>
    </location>
</feature>
<proteinExistence type="predicted"/>
<name>A0A931BS47_9HYPH</name>
<gene>
    <name evidence="2" type="ORF">I2H38_15090</name>
</gene>